<gene>
    <name evidence="1" type="ORF">E3T61_05730</name>
</gene>
<evidence type="ECO:0000313" key="1">
    <source>
        <dbReference type="EMBL" id="TFD92958.1"/>
    </source>
</evidence>
<proteinExistence type="predicted"/>
<evidence type="ECO:0000313" key="2">
    <source>
        <dbReference type="Proteomes" id="UP000298468"/>
    </source>
</evidence>
<comment type="caution">
    <text evidence="1">The sequence shown here is derived from an EMBL/GenBank/DDBJ whole genome shotgun (WGS) entry which is preliminary data.</text>
</comment>
<dbReference type="RefSeq" id="WP_134639945.1">
    <property type="nucleotide sequence ID" value="NZ_SOHM01000010.1"/>
</dbReference>
<sequence>MAAKQLPPFPVVLDRTEDRTFSAFTLALGHYAETARASAAAEGESEQPNQYRIADLYANPVGAEKLPEDVERQLTQAGRALS</sequence>
<keyword evidence="2" id="KW-1185">Reference proteome</keyword>
<accession>A0A4R9BY69</accession>
<dbReference type="Proteomes" id="UP000298468">
    <property type="component" value="Unassembled WGS sequence"/>
</dbReference>
<dbReference type="EMBL" id="SOHM01000010">
    <property type="protein sequence ID" value="TFD92958.1"/>
    <property type="molecule type" value="Genomic_DNA"/>
</dbReference>
<reference evidence="1 2" key="1">
    <citation type="submission" date="2019-03" db="EMBL/GenBank/DDBJ databases">
        <title>Genomics of glacier-inhabiting Cryobacterium strains.</title>
        <authorList>
            <person name="Liu Q."/>
            <person name="Xin Y.-H."/>
        </authorList>
    </citation>
    <scope>NUCLEOTIDE SEQUENCE [LARGE SCALE GENOMIC DNA]</scope>
    <source>
        <strain evidence="1 2">Sr59</strain>
    </source>
</reference>
<dbReference type="AlphaFoldDB" id="A0A4R9BY69"/>
<organism evidence="1 2">
    <name type="scientific">Cryobacterium lactosi</name>
    <dbReference type="NCBI Taxonomy" id="1259202"/>
    <lineage>
        <taxon>Bacteria</taxon>
        <taxon>Bacillati</taxon>
        <taxon>Actinomycetota</taxon>
        <taxon>Actinomycetes</taxon>
        <taxon>Micrococcales</taxon>
        <taxon>Microbacteriaceae</taxon>
        <taxon>Cryobacterium</taxon>
    </lineage>
</organism>
<name>A0A4R9BY69_9MICO</name>
<protein>
    <submittedName>
        <fullName evidence="1">Uncharacterized protein</fullName>
    </submittedName>
</protein>